<sequence length="287" mass="31375">MHRPARVRFPATRLNRSVQFVGDRNIDPIDRAQKFLSKAANCASILHNLAGMWRGEPIGFLMTQSSPDPASRSLEAHPLSSKADAVLQAANKIFLTYGFSAATTDMIQREAGVSKATVYAHYPNKEALFVAVIESRCEWFADGLDDIAFVPGNFRQTLTEFGRAYLKTVISSDGLALFRIVVAEAPRFPQLAHAFYRGGPRVVIDRASEHLAKAAATGDVELTTIGIEAAAQVFAGLVRSEPQMHYLMHPEARPSPEQIDQWVSSAVTTFLRAYGCKALVKTSPALG</sequence>
<dbReference type="PRINTS" id="PR00455">
    <property type="entry name" value="HTHTETR"/>
</dbReference>
<dbReference type="GO" id="GO:0000976">
    <property type="term" value="F:transcription cis-regulatory region binding"/>
    <property type="evidence" value="ECO:0007669"/>
    <property type="project" value="TreeGrafter"/>
</dbReference>
<reference evidence="6" key="1">
    <citation type="submission" date="2016-08" db="EMBL/GenBank/DDBJ databases">
        <authorList>
            <person name="Seilhamer J.J."/>
        </authorList>
    </citation>
    <scope>NUCLEOTIDE SEQUENCE</scope>
    <source>
        <strain evidence="6">86</strain>
    </source>
</reference>
<feature type="domain" description="HTH tetR-type" evidence="5">
    <location>
        <begin position="80"/>
        <end position="140"/>
    </location>
</feature>
<accession>A0A212LH72</accession>
<dbReference type="Gene3D" id="1.10.10.60">
    <property type="entry name" value="Homeodomain-like"/>
    <property type="match status" value="1"/>
</dbReference>
<dbReference type="EMBL" id="FMJD01000008">
    <property type="protein sequence ID" value="SCM76895.1"/>
    <property type="molecule type" value="Genomic_DNA"/>
</dbReference>
<evidence type="ECO:0000256" key="2">
    <source>
        <dbReference type="ARBA" id="ARBA00023125"/>
    </source>
</evidence>
<dbReference type="PANTHER" id="PTHR30055:SF146">
    <property type="entry name" value="HTH-TYPE TRANSCRIPTIONAL DUAL REGULATOR CECR"/>
    <property type="match status" value="1"/>
</dbReference>
<dbReference type="GO" id="GO:0003700">
    <property type="term" value="F:DNA-binding transcription factor activity"/>
    <property type="evidence" value="ECO:0007669"/>
    <property type="project" value="TreeGrafter"/>
</dbReference>
<dbReference type="InterPro" id="IPR009057">
    <property type="entry name" value="Homeodomain-like_sf"/>
</dbReference>
<dbReference type="InterPro" id="IPR036271">
    <property type="entry name" value="Tet_transcr_reg_TetR-rel_C_sf"/>
</dbReference>
<dbReference type="PANTHER" id="PTHR30055">
    <property type="entry name" value="HTH-TYPE TRANSCRIPTIONAL REGULATOR RUTR"/>
    <property type="match status" value="1"/>
</dbReference>
<dbReference type="SUPFAM" id="SSF48498">
    <property type="entry name" value="Tetracyclin repressor-like, C-terminal domain"/>
    <property type="match status" value="1"/>
</dbReference>
<evidence type="ECO:0000256" key="3">
    <source>
        <dbReference type="ARBA" id="ARBA00023163"/>
    </source>
</evidence>
<dbReference type="InterPro" id="IPR050109">
    <property type="entry name" value="HTH-type_TetR-like_transc_reg"/>
</dbReference>
<dbReference type="SUPFAM" id="SSF46689">
    <property type="entry name" value="Homeodomain-like"/>
    <property type="match status" value="1"/>
</dbReference>
<keyword evidence="3" id="KW-0804">Transcription</keyword>
<dbReference type="PROSITE" id="PS50977">
    <property type="entry name" value="HTH_TETR_2"/>
    <property type="match status" value="1"/>
</dbReference>
<dbReference type="Pfam" id="PF00440">
    <property type="entry name" value="TetR_N"/>
    <property type="match status" value="1"/>
</dbReference>
<evidence type="ECO:0000313" key="6">
    <source>
        <dbReference type="EMBL" id="SCM76895.1"/>
    </source>
</evidence>
<dbReference type="Pfam" id="PF14246">
    <property type="entry name" value="TetR_C_7"/>
    <property type="match status" value="1"/>
</dbReference>
<protein>
    <recommendedName>
        <fullName evidence="5">HTH tetR-type domain-containing protein</fullName>
    </recommendedName>
</protein>
<gene>
    <name evidence="6" type="ORF">KL86PLE_40700</name>
</gene>
<keyword evidence="2 4" id="KW-0238">DNA-binding</keyword>
<dbReference type="Gene3D" id="1.10.357.10">
    <property type="entry name" value="Tetracycline Repressor, domain 2"/>
    <property type="match status" value="1"/>
</dbReference>
<evidence type="ECO:0000256" key="1">
    <source>
        <dbReference type="ARBA" id="ARBA00023015"/>
    </source>
</evidence>
<dbReference type="InterPro" id="IPR001647">
    <property type="entry name" value="HTH_TetR"/>
</dbReference>
<feature type="DNA-binding region" description="H-T-H motif" evidence="4">
    <location>
        <begin position="103"/>
        <end position="122"/>
    </location>
</feature>
<organism evidence="6">
    <name type="scientific">uncultured Pleomorphomonas sp</name>
    <dbReference type="NCBI Taxonomy" id="442121"/>
    <lineage>
        <taxon>Bacteria</taxon>
        <taxon>Pseudomonadati</taxon>
        <taxon>Pseudomonadota</taxon>
        <taxon>Alphaproteobacteria</taxon>
        <taxon>Hyphomicrobiales</taxon>
        <taxon>Pleomorphomonadaceae</taxon>
        <taxon>Pleomorphomonas</taxon>
        <taxon>environmental samples</taxon>
    </lineage>
</organism>
<evidence type="ECO:0000259" key="5">
    <source>
        <dbReference type="PROSITE" id="PS50977"/>
    </source>
</evidence>
<evidence type="ECO:0000256" key="4">
    <source>
        <dbReference type="PROSITE-ProRule" id="PRU00335"/>
    </source>
</evidence>
<name>A0A212LH72_9HYPH</name>
<dbReference type="InterPro" id="IPR039536">
    <property type="entry name" value="TetR_C_Proteobacteria"/>
</dbReference>
<dbReference type="AlphaFoldDB" id="A0A212LH72"/>
<keyword evidence="1" id="KW-0805">Transcription regulation</keyword>
<dbReference type="FunFam" id="1.10.10.60:FF:000141">
    <property type="entry name" value="TetR family transcriptional regulator"/>
    <property type="match status" value="1"/>
</dbReference>
<proteinExistence type="predicted"/>